<dbReference type="Proteomes" id="UP000886852">
    <property type="component" value="Unassembled WGS sequence"/>
</dbReference>
<feature type="transmembrane region" description="Helical" evidence="3">
    <location>
        <begin position="39"/>
        <end position="59"/>
    </location>
</feature>
<gene>
    <name evidence="4" type="ORF">IAC72_03625</name>
</gene>
<sequence>GGSREEKYKKYYDANINQQRYHKEIHENALRRYRRKWKICACLAAFFAILTAAFSYCYVAVAPQFLWGIIGSGFLFLLCLFLIWLNKNSEYLNISFIESFEKSIKEAESDIANKTGRLAAVNADVAECAALTRAAAKHTPRNGNKNNANQTERRGDAAPERSPFVGTCAAKSFFKRY</sequence>
<feature type="non-terminal residue" evidence="4">
    <location>
        <position position="1"/>
    </location>
</feature>
<feature type="region of interest" description="Disordered" evidence="2">
    <location>
        <begin position="137"/>
        <end position="163"/>
    </location>
</feature>
<evidence type="ECO:0000256" key="1">
    <source>
        <dbReference type="SAM" id="Coils"/>
    </source>
</evidence>
<dbReference type="EMBL" id="DVOC01000063">
    <property type="protein sequence ID" value="HIU91079.1"/>
    <property type="molecule type" value="Genomic_DNA"/>
</dbReference>
<feature type="coiled-coil region" evidence="1">
    <location>
        <begin position="97"/>
        <end position="124"/>
    </location>
</feature>
<comment type="caution">
    <text evidence="4">The sequence shown here is derived from an EMBL/GenBank/DDBJ whole genome shotgun (WGS) entry which is preliminary data.</text>
</comment>
<reference evidence="4" key="1">
    <citation type="submission" date="2020-10" db="EMBL/GenBank/DDBJ databases">
        <authorList>
            <person name="Gilroy R."/>
        </authorList>
    </citation>
    <scope>NUCLEOTIDE SEQUENCE</scope>
    <source>
        <strain evidence="4">ChiHjej12B11-7776</strain>
    </source>
</reference>
<reference evidence="4" key="2">
    <citation type="journal article" date="2021" name="PeerJ">
        <title>Extensive microbial diversity within the chicken gut microbiome revealed by metagenomics and culture.</title>
        <authorList>
            <person name="Gilroy R."/>
            <person name="Ravi A."/>
            <person name="Getino M."/>
            <person name="Pursley I."/>
            <person name="Horton D.L."/>
            <person name="Alikhan N.F."/>
            <person name="Baker D."/>
            <person name="Gharbi K."/>
            <person name="Hall N."/>
            <person name="Watson M."/>
            <person name="Adriaenssens E.M."/>
            <person name="Foster-Nyarko E."/>
            <person name="Jarju S."/>
            <person name="Secka A."/>
            <person name="Antonio M."/>
            <person name="Oren A."/>
            <person name="Chaudhuri R.R."/>
            <person name="La Ragione R."/>
            <person name="Hildebrand F."/>
            <person name="Pallen M.J."/>
        </authorList>
    </citation>
    <scope>NUCLEOTIDE SEQUENCE</scope>
    <source>
        <strain evidence="4">ChiHjej12B11-7776</strain>
    </source>
</reference>
<protein>
    <submittedName>
        <fullName evidence="4">Uncharacterized protein</fullName>
    </submittedName>
</protein>
<keyword evidence="1" id="KW-0175">Coiled coil</keyword>
<keyword evidence="3" id="KW-0812">Transmembrane</keyword>
<keyword evidence="3" id="KW-0472">Membrane</keyword>
<feature type="transmembrane region" description="Helical" evidence="3">
    <location>
        <begin position="65"/>
        <end position="85"/>
    </location>
</feature>
<accession>A0A9D1MX33</accession>
<evidence type="ECO:0000313" key="5">
    <source>
        <dbReference type="Proteomes" id="UP000886852"/>
    </source>
</evidence>
<evidence type="ECO:0000256" key="3">
    <source>
        <dbReference type="SAM" id="Phobius"/>
    </source>
</evidence>
<evidence type="ECO:0000313" key="4">
    <source>
        <dbReference type="EMBL" id="HIU91079.1"/>
    </source>
</evidence>
<evidence type="ECO:0000256" key="2">
    <source>
        <dbReference type="SAM" id="MobiDB-lite"/>
    </source>
</evidence>
<proteinExistence type="predicted"/>
<name>A0A9D1MX33_9BACT</name>
<feature type="compositionally biased region" description="Polar residues" evidence="2">
    <location>
        <begin position="141"/>
        <end position="150"/>
    </location>
</feature>
<keyword evidence="3" id="KW-1133">Transmembrane helix</keyword>
<dbReference type="AlphaFoldDB" id="A0A9D1MX33"/>
<organism evidence="4 5">
    <name type="scientific">Candidatus Fimimonas merdipullorum</name>
    <dbReference type="NCBI Taxonomy" id="2840822"/>
    <lineage>
        <taxon>Bacteria</taxon>
        <taxon>Pseudomonadati</taxon>
        <taxon>Myxococcota</taxon>
        <taxon>Myxococcia</taxon>
        <taxon>Myxococcales</taxon>
        <taxon>Cystobacterineae</taxon>
        <taxon>Myxococcaceae</taxon>
        <taxon>Myxococcaceae incertae sedis</taxon>
        <taxon>Candidatus Fimimonas</taxon>
    </lineage>
</organism>